<accession>A0ABU5N252</accession>
<evidence type="ECO:0000256" key="1">
    <source>
        <dbReference type="ARBA" id="ARBA00006865"/>
    </source>
</evidence>
<feature type="chain" id="PRO_5047495293" description="GH16 domain-containing protein" evidence="2">
    <location>
        <begin position="30"/>
        <end position="304"/>
    </location>
</feature>
<dbReference type="InterPro" id="IPR000757">
    <property type="entry name" value="Beta-glucanase-like"/>
</dbReference>
<evidence type="ECO:0000259" key="3">
    <source>
        <dbReference type="PROSITE" id="PS51762"/>
    </source>
</evidence>
<feature type="domain" description="GH16" evidence="3">
    <location>
        <begin position="39"/>
        <end position="304"/>
    </location>
</feature>
<reference evidence="4 5" key="1">
    <citation type="journal article" date="2024" name="Appl. Environ. Microbiol.">
        <title>Pontiella agarivorans sp. nov., a novel marine anaerobic bacterium capable of degrading macroalgal polysaccharides and fixing nitrogen.</title>
        <authorList>
            <person name="Liu N."/>
            <person name="Kivenson V."/>
            <person name="Peng X."/>
            <person name="Cui Z."/>
            <person name="Lankiewicz T.S."/>
            <person name="Gosselin K.M."/>
            <person name="English C.J."/>
            <person name="Blair E.M."/>
            <person name="O'Malley M.A."/>
            <person name="Valentine D.L."/>
        </authorList>
    </citation>
    <scope>NUCLEOTIDE SEQUENCE [LARGE SCALE GENOMIC DNA]</scope>
    <source>
        <strain evidence="4 5">NLcol2</strain>
    </source>
</reference>
<dbReference type="SUPFAM" id="SSF49899">
    <property type="entry name" value="Concanavalin A-like lectins/glucanases"/>
    <property type="match status" value="1"/>
</dbReference>
<dbReference type="EMBL" id="JARVCO010000012">
    <property type="protein sequence ID" value="MDZ8120525.1"/>
    <property type="molecule type" value="Genomic_DNA"/>
</dbReference>
<dbReference type="RefSeq" id="WP_322610299.1">
    <property type="nucleotide sequence ID" value="NZ_JARVCO010000012.1"/>
</dbReference>
<evidence type="ECO:0000313" key="5">
    <source>
        <dbReference type="Proteomes" id="UP001290861"/>
    </source>
</evidence>
<sequence length="304" mass="35188">MDYRKPHPILNLGGCLLLPLLLVSCQSGAFRDAPAGPTITDENSALPEGMKWKLVDGMSDEFNGRKVNLKKWQVDPVGNSFTWEGRPPGLFRADNIWVKDGNLRVKVDVLDEPYEGVEGTYTYSGGIVRSIMPGQVGWYYECRMKANATEMSSTFWMLTIGGPDEALELDIQECVGRTTDLTHKWAKNWNRIFHSNAIHWRYFSEPKETKAQGWEYLEEKNSSRYFVYGAWWKSPEEIRFYLDGEYKYSINPETHWDWPAYLHMAIETYDWNPIPEDGGLVASGTLDERTTKYDWIRTWKPAEK</sequence>
<dbReference type="InterPro" id="IPR013320">
    <property type="entry name" value="ConA-like_dom_sf"/>
</dbReference>
<dbReference type="Proteomes" id="UP001290861">
    <property type="component" value="Unassembled WGS sequence"/>
</dbReference>
<dbReference type="PROSITE" id="PS51762">
    <property type="entry name" value="GH16_2"/>
    <property type="match status" value="1"/>
</dbReference>
<evidence type="ECO:0000313" key="4">
    <source>
        <dbReference type="EMBL" id="MDZ8120525.1"/>
    </source>
</evidence>
<organism evidence="4 5">
    <name type="scientific">Pontiella agarivorans</name>
    <dbReference type="NCBI Taxonomy" id="3038953"/>
    <lineage>
        <taxon>Bacteria</taxon>
        <taxon>Pseudomonadati</taxon>
        <taxon>Kiritimatiellota</taxon>
        <taxon>Kiritimatiellia</taxon>
        <taxon>Kiritimatiellales</taxon>
        <taxon>Pontiellaceae</taxon>
        <taxon>Pontiella</taxon>
    </lineage>
</organism>
<dbReference type="PROSITE" id="PS51257">
    <property type="entry name" value="PROKAR_LIPOPROTEIN"/>
    <property type="match status" value="1"/>
</dbReference>
<comment type="similarity">
    <text evidence="1">Belongs to the glycosyl hydrolase 16 family.</text>
</comment>
<evidence type="ECO:0000256" key="2">
    <source>
        <dbReference type="SAM" id="SignalP"/>
    </source>
</evidence>
<proteinExistence type="inferred from homology"/>
<keyword evidence="5" id="KW-1185">Reference proteome</keyword>
<dbReference type="Gene3D" id="2.60.120.200">
    <property type="match status" value="1"/>
</dbReference>
<name>A0ABU5N252_9BACT</name>
<feature type="signal peptide" evidence="2">
    <location>
        <begin position="1"/>
        <end position="29"/>
    </location>
</feature>
<protein>
    <recommendedName>
        <fullName evidence="3">GH16 domain-containing protein</fullName>
    </recommendedName>
</protein>
<gene>
    <name evidence="4" type="ORF">P9H32_18000</name>
</gene>
<keyword evidence="2" id="KW-0732">Signal</keyword>
<comment type="caution">
    <text evidence="4">The sequence shown here is derived from an EMBL/GenBank/DDBJ whole genome shotgun (WGS) entry which is preliminary data.</text>
</comment>